<evidence type="ECO:0000313" key="6">
    <source>
        <dbReference type="EMBL" id="KAK3915071.1"/>
    </source>
</evidence>
<evidence type="ECO:0000313" key="7">
    <source>
        <dbReference type="Proteomes" id="UP001219518"/>
    </source>
</evidence>
<dbReference type="GO" id="GO:0005739">
    <property type="term" value="C:mitochondrion"/>
    <property type="evidence" value="ECO:0007669"/>
    <property type="project" value="TreeGrafter"/>
</dbReference>
<proteinExistence type="inferred from homology"/>
<gene>
    <name evidence="6" type="ORF">KUF71_024348</name>
</gene>
<comment type="caution">
    <text evidence="6">The sequence shown here is derived from an EMBL/GenBank/DDBJ whole genome shotgun (WGS) entry which is preliminary data.</text>
</comment>
<sequence length="131" mass="15005">MTETTHRGEEGWELADKSTCSGLRADLKICLLDSDCCKKEKLTPRQCLEQHKAPPECQHLFEYFIACKKSMVSRCSVLVANVPMCNVEWFADNGGLNKNEEEQEDRPGTTRNNKTPFYLDPRSRFRGPKGY</sequence>
<evidence type="ECO:0000256" key="3">
    <source>
        <dbReference type="ARBA" id="ARBA00021904"/>
    </source>
</evidence>
<dbReference type="Pfam" id="PF10203">
    <property type="entry name" value="Pet191_N"/>
    <property type="match status" value="1"/>
</dbReference>
<organism evidence="6 7">
    <name type="scientific">Frankliniella fusca</name>
    <dbReference type="NCBI Taxonomy" id="407009"/>
    <lineage>
        <taxon>Eukaryota</taxon>
        <taxon>Metazoa</taxon>
        <taxon>Ecdysozoa</taxon>
        <taxon>Arthropoda</taxon>
        <taxon>Hexapoda</taxon>
        <taxon>Insecta</taxon>
        <taxon>Pterygota</taxon>
        <taxon>Neoptera</taxon>
        <taxon>Paraneoptera</taxon>
        <taxon>Thysanoptera</taxon>
        <taxon>Terebrantia</taxon>
        <taxon>Thripoidea</taxon>
        <taxon>Thripidae</taxon>
        <taxon>Frankliniella</taxon>
    </lineage>
</organism>
<evidence type="ECO:0000256" key="5">
    <source>
        <dbReference type="SAM" id="MobiDB-lite"/>
    </source>
</evidence>
<name>A0AAE1H568_9NEOP</name>
<feature type="region of interest" description="Disordered" evidence="5">
    <location>
        <begin position="96"/>
        <end position="131"/>
    </location>
</feature>
<dbReference type="InterPro" id="IPR018793">
    <property type="entry name" value="Cyt_c_oxidase_assmbl_Pet191"/>
</dbReference>
<dbReference type="PANTHER" id="PTHR28627">
    <property type="entry name" value="CYTOCHROME C OXIDASE ASSEMBLY FACTOR 5"/>
    <property type="match status" value="1"/>
</dbReference>
<keyword evidence="7" id="KW-1185">Reference proteome</keyword>
<evidence type="ECO:0000256" key="1">
    <source>
        <dbReference type="ARBA" id="ARBA00003186"/>
    </source>
</evidence>
<accession>A0AAE1H568</accession>
<keyword evidence="4" id="KW-1015">Disulfide bond</keyword>
<dbReference type="EMBL" id="JAHWGI010000402">
    <property type="protein sequence ID" value="KAK3915071.1"/>
    <property type="molecule type" value="Genomic_DNA"/>
</dbReference>
<dbReference type="AlphaFoldDB" id="A0AAE1H568"/>
<reference evidence="6" key="2">
    <citation type="journal article" date="2023" name="BMC Genomics">
        <title>Pest status, molecular evolution, and epigenetic factors derived from the genome assembly of Frankliniella fusca, a thysanopteran phytovirus vector.</title>
        <authorList>
            <person name="Catto M.A."/>
            <person name="Labadie P.E."/>
            <person name="Jacobson A.L."/>
            <person name="Kennedy G.G."/>
            <person name="Srinivasan R."/>
            <person name="Hunt B.G."/>
        </authorList>
    </citation>
    <scope>NUCLEOTIDE SEQUENCE</scope>
    <source>
        <strain evidence="6">PL_HMW_Pooled</strain>
    </source>
</reference>
<comment type="similarity">
    <text evidence="2">Belongs to the PET191 family.</text>
</comment>
<evidence type="ECO:0000256" key="4">
    <source>
        <dbReference type="ARBA" id="ARBA00023157"/>
    </source>
</evidence>
<reference evidence="6" key="1">
    <citation type="submission" date="2021-07" db="EMBL/GenBank/DDBJ databases">
        <authorList>
            <person name="Catto M.A."/>
            <person name="Jacobson A."/>
            <person name="Kennedy G."/>
            <person name="Labadie P."/>
            <person name="Hunt B.G."/>
            <person name="Srinivasan R."/>
        </authorList>
    </citation>
    <scope>NUCLEOTIDE SEQUENCE</scope>
    <source>
        <strain evidence="6">PL_HMW_Pooled</strain>
        <tissue evidence="6">Head</tissue>
    </source>
</reference>
<protein>
    <recommendedName>
        <fullName evidence="3">Cytochrome c oxidase assembly factor 5</fullName>
    </recommendedName>
</protein>
<comment type="function">
    <text evidence="1">Involved in an early step of the mitochondrial complex IV assembly process.</text>
</comment>
<dbReference type="Proteomes" id="UP001219518">
    <property type="component" value="Unassembled WGS sequence"/>
</dbReference>
<dbReference type="GO" id="GO:0033617">
    <property type="term" value="P:mitochondrial respiratory chain complex IV assembly"/>
    <property type="evidence" value="ECO:0007669"/>
    <property type="project" value="TreeGrafter"/>
</dbReference>
<evidence type="ECO:0000256" key="2">
    <source>
        <dbReference type="ARBA" id="ARBA00007785"/>
    </source>
</evidence>
<dbReference type="PANTHER" id="PTHR28627:SF1">
    <property type="entry name" value="CYTOCHROME C OXIDASE ASSEMBLY FACTOR 5"/>
    <property type="match status" value="1"/>
</dbReference>